<keyword evidence="5" id="KW-0677">Repeat</keyword>
<keyword evidence="4 9" id="KW-0732">Signal</keyword>
<dbReference type="Pfam" id="PF08263">
    <property type="entry name" value="LRRNT_2"/>
    <property type="match status" value="1"/>
</dbReference>
<evidence type="ECO:0000259" key="10">
    <source>
        <dbReference type="Pfam" id="PF08263"/>
    </source>
</evidence>
<evidence type="ECO:0000256" key="3">
    <source>
        <dbReference type="ARBA" id="ARBA00022692"/>
    </source>
</evidence>
<keyword evidence="2" id="KW-0433">Leucine-rich repeat</keyword>
<gene>
    <name evidence="11" type="ORF">U9M48_004983</name>
</gene>
<evidence type="ECO:0000256" key="9">
    <source>
        <dbReference type="SAM" id="SignalP"/>
    </source>
</evidence>
<evidence type="ECO:0000256" key="1">
    <source>
        <dbReference type="ARBA" id="ARBA00004479"/>
    </source>
</evidence>
<keyword evidence="12" id="KW-1185">Reference proteome</keyword>
<keyword evidence="6" id="KW-1133">Transmembrane helix</keyword>
<feature type="chain" id="PRO_5042897370" description="Leucine-rich repeat-containing N-terminal plant-type domain-containing protein" evidence="9">
    <location>
        <begin position="32"/>
        <end position="282"/>
    </location>
</feature>
<feature type="domain" description="Leucine-rich repeat-containing N-terminal plant-type" evidence="10">
    <location>
        <begin position="46"/>
        <end position="77"/>
    </location>
</feature>
<dbReference type="PANTHER" id="PTHR48063:SF9">
    <property type="entry name" value="LRR PROTEIN WM1.10"/>
    <property type="match status" value="1"/>
</dbReference>
<dbReference type="InterPro" id="IPR032675">
    <property type="entry name" value="LRR_dom_sf"/>
</dbReference>
<comment type="subcellular location">
    <subcellularLocation>
        <location evidence="1">Membrane</location>
        <topology evidence="1">Single-pass type I membrane protein</topology>
    </subcellularLocation>
</comment>
<protein>
    <recommendedName>
        <fullName evidence="10">Leucine-rich repeat-containing N-terminal plant-type domain-containing protein</fullName>
    </recommendedName>
</protein>
<dbReference type="AlphaFoldDB" id="A0AAQ3PPU0"/>
<feature type="signal peptide" evidence="9">
    <location>
        <begin position="1"/>
        <end position="31"/>
    </location>
</feature>
<name>A0AAQ3PPU0_PASNO</name>
<reference evidence="11 12" key="1">
    <citation type="submission" date="2024-02" db="EMBL/GenBank/DDBJ databases">
        <title>High-quality chromosome-scale genome assembly of Pensacola bahiagrass (Paspalum notatum Flugge var. saurae).</title>
        <authorList>
            <person name="Vega J.M."/>
            <person name="Podio M."/>
            <person name="Orjuela J."/>
            <person name="Siena L.A."/>
            <person name="Pessino S.C."/>
            <person name="Combes M.C."/>
            <person name="Mariac C."/>
            <person name="Albertini E."/>
            <person name="Pupilli F."/>
            <person name="Ortiz J.P.A."/>
            <person name="Leblanc O."/>
        </authorList>
    </citation>
    <scope>NUCLEOTIDE SEQUENCE [LARGE SCALE GENOMIC DNA]</scope>
    <source>
        <strain evidence="11">R1</strain>
        <tissue evidence="11">Leaf</tissue>
    </source>
</reference>
<keyword evidence="8" id="KW-0325">Glycoprotein</keyword>
<evidence type="ECO:0000256" key="2">
    <source>
        <dbReference type="ARBA" id="ARBA00022614"/>
    </source>
</evidence>
<dbReference type="InterPro" id="IPR001611">
    <property type="entry name" value="Leu-rich_rpt"/>
</dbReference>
<dbReference type="PANTHER" id="PTHR48063">
    <property type="entry name" value="LRR RECEPTOR-LIKE KINASE"/>
    <property type="match status" value="1"/>
</dbReference>
<keyword evidence="7" id="KW-0472">Membrane</keyword>
<keyword evidence="3" id="KW-0812">Transmembrane</keyword>
<dbReference type="InterPro" id="IPR013210">
    <property type="entry name" value="LRR_N_plant-typ"/>
</dbReference>
<evidence type="ECO:0000256" key="5">
    <source>
        <dbReference type="ARBA" id="ARBA00022737"/>
    </source>
</evidence>
<evidence type="ECO:0000313" key="11">
    <source>
        <dbReference type="EMBL" id="WVZ54131.1"/>
    </source>
</evidence>
<dbReference type="Proteomes" id="UP001341281">
    <property type="component" value="Chromosome 01"/>
</dbReference>
<sequence>MPSGMHLTTTTNHFVLLTIILAGFSFFRCGAEQPQHPHGGGGVCLPSEMAALLTFKKGITSDPANRLSSWQGEDCCRLQYLDLGNTVRSTDITVFANLPVLQHLSLSGMDLSSINDWPQKLNMIPSLRVVDLSYWWLDRADQKLPHFNLTKLEKLDLSVLDLSCSQTDYVTDLNTPEMVGNFSNLCSLQILSLGFSYAPGDMTTLIESLPQCAWGKLQELHLGHNNFTGFLPPDSIGQFTSLRILDLADNNLSGIIPPGIGNCTRLIMLLIDNNNLNGSVPT</sequence>
<organism evidence="11 12">
    <name type="scientific">Paspalum notatum var. saurae</name>
    <dbReference type="NCBI Taxonomy" id="547442"/>
    <lineage>
        <taxon>Eukaryota</taxon>
        <taxon>Viridiplantae</taxon>
        <taxon>Streptophyta</taxon>
        <taxon>Embryophyta</taxon>
        <taxon>Tracheophyta</taxon>
        <taxon>Spermatophyta</taxon>
        <taxon>Magnoliopsida</taxon>
        <taxon>Liliopsida</taxon>
        <taxon>Poales</taxon>
        <taxon>Poaceae</taxon>
        <taxon>PACMAD clade</taxon>
        <taxon>Panicoideae</taxon>
        <taxon>Andropogonodae</taxon>
        <taxon>Paspaleae</taxon>
        <taxon>Paspalinae</taxon>
        <taxon>Paspalum</taxon>
    </lineage>
</organism>
<dbReference type="GO" id="GO:0016020">
    <property type="term" value="C:membrane"/>
    <property type="evidence" value="ECO:0007669"/>
    <property type="project" value="UniProtKB-SubCell"/>
</dbReference>
<evidence type="ECO:0000256" key="8">
    <source>
        <dbReference type="ARBA" id="ARBA00023180"/>
    </source>
</evidence>
<proteinExistence type="predicted"/>
<dbReference type="Gene3D" id="3.80.10.10">
    <property type="entry name" value="Ribonuclease Inhibitor"/>
    <property type="match status" value="2"/>
</dbReference>
<dbReference type="EMBL" id="CP144745">
    <property type="protein sequence ID" value="WVZ54131.1"/>
    <property type="molecule type" value="Genomic_DNA"/>
</dbReference>
<evidence type="ECO:0000256" key="6">
    <source>
        <dbReference type="ARBA" id="ARBA00022989"/>
    </source>
</evidence>
<dbReference type="SUPFAM" id="SSF52058">
    <property type="entry name" value="L domain-like"/>
    <property type="match status" value="1"/>
</dbReference>
<accession>A0AAQ3PPU0</accession>
<evidence type="ECO:0000256" key="7">
    <source>
        <dbReference type="ARBA" id="ARBA00023136"/>
    </source>
</evidence>
<dbReference type="InterPro" id="IPR046956">
    <property type="entry name" value="RLP23-like"/>
</dbReference>
<evidence type="ECO:0000256" key="4">
    <source>
        <dbReference type="ARBA" id="ARBA00022729"/>
    </source>
</evidence>
<dbReference type="Pfam" id="PF13855">
    <property type="entry name" value="LRR_8"/>
    <property type="match status" value="1"/>
</dbReference>
<evidence type="ECO:0000313" key="12">
    <source>
        <dbReference type="Proteomes" id="UP001341281"/>
    </source>
</evidence>